<dbReference type="Proteomes" id="UP000011864">
    <property type="component" value="Chromosome"/>
</dbReference>
<dbReference type="RefSeq" id="WP_015430651.1">
    <property type="nucleotide sequence ID" value="NC_020514.1"/>
</dbReference>
<dbReference type="PATRIC" id="fig|1129794.4.peg.1907"/>
<protein>
    <submittedName>
        <fullName evidence="2">Uncharacterized protein</fullName>
    </submittedName>
</protein>
<keyword evidence="1" id="KW-1133">Transmembrane helix</keyword>
<keyword evidence="1" id="KW-0812">Transmembrane</keyword>
<organism evidence="2 3">
    <name type="scientific">Paraglaciecola psychrophila 170</name>
    <dbReference type="NCBI Taxonomy" id="1129794"/>
    <lineage>
        <taxon>Bacteria</taxon>
        <taxon>Pseudomonadati</taxon>
        <taxon>Pseudomonadota</taxon>
        <taxon>Gammaproteobacteria</taxon>
        <taxon>Alteromonadales</taxon>
        <taxon>Alteromonadaceae</taxon>
        <taxon>Paraglaciecola</taxon>
    </lineage>
</organism>
<feature type="transmembrane region" description="Helical" evidence="1">
    <location>
        <begin position="7"/>
        <end position="28"/>
    </location>
</feature>
<keyword evidence="3" id="KW-1185">Reference proteome</keyword>
<proteinExistence type="predicted"/>
<sequence length="58" mass="6118">MNKSIKTFALVGLFATIAVIVYIAGKLALSDSPLGALVPVGLLLLIVVAYIRFNDKKG</sequence>
<keyword evidence="1" id="KW-0472">Membrane</keyword>
<feature type="transmembrane region" description="Helical" evidence="1">
    <location>
        <begin position="34"/>
        <end position="53"/>
    </location>
</feature>
<evidence type="ECO:0000313" key="2">
    <source>
        <dbReference type="EMBL" id="AGH44035.1"/>
    </source>
</evidence>
<reference evidence="2 3" key="1">
    <citation type="journal article" date="2013" name="Genome Announc.">
        <title>Complete Genome Sequence of Glaciecola psychrophila Strain 170T.</title>
        <authorList>
            <person name="Yin J."/>
            <person name="Chen J."/>
            <person name="Liu G."/>
            <person name="Yu Y."/>
            <person name="Song L."/>
            <person name="Wang X."/>
            <person name="Qu X."/>
        </authorList>
    </citation>
    <scope>NUCLEOTIDE SEQUENCE [LARGE SCALE GENOMIC DNA]</scope>
    <source>
        <strain evidence="2 3">170</strain>
    </source>
</reference>
<name>M4RKA0_9ALTE</name>
<dbReference type="AlphaFoldDB" id="M4RKA0"/>
<gene>
    <name evidence="2" type="ORF">C427_1926</name>
</gene>
<dbReference type="EMBL" id="CP003837">
    <property type="protein sequence ID" value="AGH44035.1"/>
    <property type="molecule type" value="Genomic_DNA"/>
</dbReference>
<evidence type="ECO:0000256" key="1">
    <source>
        <dbReference type="SAM" id="Phobius"/>
    </source>
</evidence>
<dbReference type="HOGENOM" id="CLU_2973041_0_0_6"/>
<accession>M4RKA0</accession>
<evidence type="ECO:0000313" key="3">
    <source>
        <dbReference type="Proteomes" id="UP000011864"/>
    </source>
</evidence>
<dbReference type="KEGG" id="gps:C427_1926"/>